<proteinExistence type="predicted"/>
<gene>
    <name evidence="3" type="ORF">SAMN05216498_2527</name>
</gene>
<dbReference type="OrthoDB" id="72299at2"/>
<organism evidence="3 4">
    <name type="scientific">Tenuibacillus multivorans</name>
    <dbReference type="NCBI Taxonomy" id="237069"/>
    <lineage>
        <taxon>Bacteria</taxon>
        <taxon>Bacillati</taxon>
        <taxon>Bacillota</taxon>
        <taxon>Bacilli</taxon>
        <taxon>Bacillales</taxon>
        <taxon>Bacillaceae</taxon>
        <taxon>Tenuibacillus</taxon>
    </lineage>
</organism>
<dbReference type="EMBL" id="FNIG01000006">
    <property type="protein sequence ID" value="SDN56892.1"/>
    <property type="molecule type" value="Genomic_DNA"/>
</dbReference>
<evidence type="ECO:0000313" key="4">
    <source>
        <dbReference type="Proteomes" id="UP000199334"/>
    </source>
</evidence>
<dbReference type="STRING" id="237069.SAMN05216498_2527"/>
<reference evidence="3 4" key="1">
    <citation type="submission" date="2016-10" db="EMBL/GenBank/DDBJ databases">
        <authorList>
            <person name="de Groot N.N."/>
        </authorList>
    </citation>
    <scope>NUCLEOTIDE SEQUENCE [LARGE SCALE GENOMIC DNA]</scope>
    <source>
        <strain evidence="3 4">CGMCC 1.3442</strain>
    </source>
</reference>
<name>A0A1H0CGC5_9BACI</name>
<evidence type="ECO:0000313" key="3">
    <source>
        <dbReference type="EMBL" id="SDN56892.1"/>
    </source>
</evidence>
<evidence type="ECO:0000256" key="1">
    <source>
        <dbReference type="SAM" id="Coils"/>
    </source>
</evidence>
<feature type="coiled-coil region" evidence="1">
    <location>
        <begin position="175"/>
        <end position="209"/>
    </location>
</feature>
<accession>A0A1H0CGC5</accession>
<keyword evidence="1" id="KW-0175">Coiled coil</keyword>
<keyword evidence="4" id="KW-1185">Reference proteome</keyword>
<dbReference type="RefSeq" id="WP_093856947.1">
    <property type="nucleotide sequence ID" value="NZ_BJVZ01000002.1"/>
</dbReference>
<dbReference type="Pfam" id="PF13271">
    <property type="entry name" value="DUF4062"/>
    <property type="match status" value="1"/>
</dbReference>
<evidence type="ECO:0000259" key="2">
    <source>
        <dbReference type="Pfam" id="PF13271"/>
    </source>
</evidence>
<sequence length="322" mass="37179">MDKKLQVFVSSTFEDLQDERQAAVSSILNSGHIPAGMELFKAGDESQKETIKKWISESDVFLLILGGRYGSIDEESGKSYTHWEYDHAGELEIPRFAIVIDDDALEEKVKVNGSEVKEFKNHQLYEDFKADVLSKMSKFYSDIKDIKLAILESLKEFERNPDLKGWVSGKEIQDNEQTLTDNNELLKENNKLKEQIYKLENQLEKENEINGYSFEEIYNHLNEIRTELPEQILEELDIEEDKHISLTVLDSFVAYKDKFTVGIHNPVGMSEENRFLFYKVAPELITFGLVDKTKVTGVQWQRLQTTEAGNKFLALYALKQKS</sequence>
<feature type="domain" description="DUF4062" evidence="2">
    <location>
        <begin position="6"/>
        <end position="88"/>
    </location>
</feature>
<dbReference type="Proteomes" id="UP000199334">
    <property type="component" value="Unassembled WGS sequence"/>
</dbReference>
<dbReference type="InterPro" id="IPR025139">
    <property type="entry name" value="DUF4062"/>
</dbReference>
<protein>
    <recommendedName>
        <fullName evidence="2">DUF4062 domain-containing protein</fullName>
    </recommendedName>
</protein>
<dbReference type="AlphaFoldDB" id="A0A1H0CGC5"/>